<dbReference type="PROSITE" id="PS50213">
    <property type="entry name" value="FAS1"/>
    <property type="match status" value="1"/>
</dbReference>
<proteinExistence type="predicted"/>
<dbReference type="Gene3D" id="2.30.180.10">
    <property type="entry name" value="FAS1 domain"/>
    <property type="match status" value="1"/>
</dbReference>
<reference evidence="5 6" key="1">
    <citation type="journal article" date="2016" name="Fungal Biol.">
        <title>The genome of Xylona heveae provides a window into fungal endophytism.</title>
        <authorList>
            <person name="Gazis R."/>
            <person name="Kuo A."/>
            <person name="Riley R."/>
            <person name="LaButti K."/>
            <person name="Lipzen A."/>
            <person name="Lin J."/>
            <person name="Amirebrahimi M."/>
            <person name="Hesse C.N."/>
            <person name="Spatafora J.W."/>
            <person name="Henrissat B."/>
            <person name="Hainaut M."/>
            <person name="Grigoriev I.V."/>
            <person name="Hibbett D.S."/>
        </authorList>
    </citation>
    <scope>NUCLEOTIDE SEQUENCE [LARGE SCALE GENOMIC DNA]</scope>
    <source>
        <strain evidence="5 6">TC161</strain>
    </source>
</reference>
<evidence type="ECO:0000256" key="1">
    <source>
        <dbReference type="ARBA" id="ARBA00022729"/>
    </source>
</evidence>
<feature type="compositionally biased region" description="Pro residues" evidence="2">
    <location>
        <begin position="49"/>
        <end position="61"/>
    </location>
</feature>
<feature type="compositionally biased region" description="Low complexity" evidence="2">
    <location>
        <begin position="23"/>
        <end position="33"/>
    </location>
</feature>
<feature type="region of interest" description="Disordered" evidence="2">
    <location>
        <begin position="20"/>
        <end position="110"/>
    </location>
</feature>
<dbReference type="InterPro" id="IPR040200">
    <property type="entry name" value="Mug57-like"/>
</dbReference>
<feature type="domain" description="FAS1" evidence="4">
    <location>
        <begin position="108"/>
        <end position="255"/>
    </location>
</feature>
<feature type="signal peptide" evidence="3">
    <location>
        <begin position="1"/>
        <end position="20"/>
    </location>
</feature>
<dbReference type="SUPFAM" id="SSF82153">
    <property type="entry name" value="FAS1 domain"/>
    <property type="match status" value="1"/>
</dbReference>
<dbReference type="InParanoid" id="A0A165FKD0"/>
<dbReference type="Proteomes" id="UP000076632">
    <property type="component" value="Unassembled WGS sequence"/>
</dbReference>
<dbReference type="InterPro" id="IPR036378">
    <property type="entry name" value="FAS1_dom_sf"/>
</dbReference>
<sequence>MKFAIAILALTISTTPLASASHQQQQQQPQQSQRNLFSSLKQLVAFANPLPPPPPPPPPPAPHHHHPLQQQQVPVVMDPNNIALPPSHKDNDDPSQDHSPGGPGAGGNIIISDVIGKERSINIFAGFTRDIESVSNRLENDALNTTVLAPLNSAITKLPRKPWEDPQDYAAKGADAYAGPDGESKAHENLRRFTEAHIVPANPWKEGEKVKTEAGNVVWWETKDGEKIIQPGNIKVSSVLKQVANGEVWIIQGVLNYS</sequence>
<evidence type="ECO:0000256" key="3">
    <source>
        <dbReference type="SAM" id="SignalP"/>
    </source>
</evidence>
<protein>
    <recommendedName>
        <fullName evidence="4">FAS1 domain-containing protein</fullName>
    </recommendedName>
</protein>
<accession>A0A165FKD0</accession>
<dbReference type="EMBL" id="KV407461">
    <property type="protein sequence ID" value="KZF21079.1"/>
    <property type="molecule type" value="Genomic_DNA"/>
</dbReference>
<dbReference type="OrthoDB" id="5551751at2759"/>
<dbReference type="AlphaFoldDB" id="A0A165FKD0"/>
<feature type="compositionally biased region" description="Basic and acidic residues" evidence="2">
    <location>
        <begin position="87"/>
        <end position="96"/>
    </location>
</feature>
<name>A0A165FKD0_XYLHT</name>
<dbReference type="RefSeq" id="XP_018186634.1">
    <property type="nucleotide sequence ID" value="XM_018335281.1"/>
</dbReference>
<gene>
    <name evidence="5" type="ORF">L228DRAFT_269481</name>
</gene>
<dbReference type="PANTHER" id="PTHR28156">
    <property type="entry name" value="FAS1 DOMAIN-CONTAINING PROTEIN YDR262W"/>
    <property type="match status" value="1"/>
</dbReference>
<evidence type="ECO:0000313" key="6">
    <source>
        <dbReference type="Proteomes" id="UP000076632"/>
    </source>
</evidence>
<dbReference type="InterPro" id="IPR000782">
    <property type="entry name" value="FAS1_domain"/>
</dbReference>
<evidence type="ECO:0000256" key="2">
    <source>
        <dbReference type="SAM" id="MobiDB-lite"/>
    </source>
</evidence>
<evidence type="ECO:0000259" key="4">
    <source>
        <dbReference type="PROSITE" id="PS50213"/>
    </source>
</evidence>
<dbReference type="GeneID" id="28900418"/>
<dbReference type="PANTHER" id="PTHR28156:SF1">
    <property type="entry name" value="FAS1 DOMAIN-CONTAINING PROTEIN YDR262W"/>
    <property type="match status" value="1"/>
</dbReference>
<keyword evidence="1 3" id="KW-0732">Signal</keyword>
<keyword evidence="6" id="KW-1185">Reference proteome</keyword>
<feature type="chain" id="PRO_5007857808" description="FAS1 domain-containing protein" evidence="3">
    <location>
        <begin position="21"/>
        <end position="258"/>
    </location>
</feature>
<dbReference type="STRING" id="1328760.A0A165FKD0"/>
<dbReference type="OMA" id="ASWDLQF"/>
<organism evidence="5 6">
    <name type="scientific">Xylona heveae (strain CBS 132557 / TC161)</name>
    <dbReference type="NCBI Taxonomy" id="1328760"/>
    <lineage>
        <taxon>Eukaryota</taxon>
        <taxon>Fungi</taxon>
        <taxon>Dikarya</taxon>
        <taxon>Ascomycota</taxon>
        <taxon>Pezizomycotina</taxon>
        <taxon>Xylonomycetes</taxon>
        <taxon>Xylonales</taxon>
        <taxon>Xylonaceae</taxon>
        <taxon>Xylona</taxon>
    </lineage>
</organism>
<evidence type="ECO:0000313" key="5">
    <source>
        <dbReference type="EMBL" id="KZF21079.1"/>
    </source>
</evidence>